<accession>A0ABY4MZQ8</accession>
<dbReference type="EMBL" id="CP097160">
    <property type="protein sequence ID" value="UQN15935.1"/>
    <property type="molecule type" value="Genomic_DNA"/>
</dbReference>
<name>A0ABY4MZQ8_9MICO</name>
<keyword evidence="2" id="KW-0472">Membrane</keyword>
<protein>
    <recommendedName>
        <fullName evidence="4">Tetratricopeptide repeat protein</fullName>
    </recommendedName>
</protein>
<reference evidence="3" key="1">
    <citation type="submission" date="2022-05" db="EMBL/GenBank/DDBJ databases">
        <title>Complete genome sequence of toluene-degrading Gulosibacter sediminis strain ACHW.36C.</title>
        <authorList>
            <person name="Wai A.C."/>
            <person name="Lai G.K."/>
            <person name="Griffin S.D."/>
            <person name="Leung F.C."/>
        </authorList>
    </citation>
    <scope>NUCLEOTIDE SEQUENCE [LARGE SCALE GENOMIC DNA]</scope>
    <source>
        <strain evidence="3">ACHW.36C</strain>
    </source>
</reference>
<evidence type="ECO:0000256" key="1">
    <source>
        <dbReference type="SAM" id="MobiDB-lite"/>
    </source>
</evidence>
<organism evidence="3">
    <name type="scientific">Gulosibacter sediminis</name>
    <dbReference type="NCBI Taxonomy" id="1729695"/>
    <lineage>
        <taxon>Bacteria</taxon>
        <taxon>Bacillati</taxon>
        <taxon>Actinomycetota</taxon>
        <taxon>Actinomycetes</taxon>
        <taxon>Micrococcales</taxon>
        <taxon>Microbacteriaceae</taxon>
        <taxon>Gulosibacter</taxon>
    </lineage>
</organism>
<feature type="compositionally biased region" description="Low complexity" evidence="1">
    <location>
        <begin position="214"/>
        <end position="230"/>
    </location>
</feature>
<dbReference type="InterPro" id="IPR011990">
    <property type="entry name" value="TPR-like_helical_dom_sf"/>
</dbReference>
<evidence type="ECO:0008006" key="4">
    <source>
        <dbReference type="Google" id="ProtNLM"/>
    </source>
</evidence>
<evidence type="ECO:0000256" key="2">
    <source>
        <dbReference type="SAM" id="Phobius"/>
    </source>
</evidence>
<sequence length="268" mass="29703">MSEDKSDFVSDRTVRHKRKAKVQDPAIAKARRRRHLRRRLMLWSLPLAIALLLVSAKLISQHVIAQTALSQYSQTEYEGSLNTSGQLKFVNVVEPWKPFYNMGTNYLRLDALAEAQEQFHSALDLASPAEQCPIRANLAIAIEREGDLALEAEDVQTAVAKYQEALTVLEEADASCEFSTSNRSITDSDARITEKLEELQQQDEQPQDDGGDGSDSPGGESDGGSESQPDPDALDELENGLGDNQQDRQNDVEDEEGGYGQSQPDQPW</sequence>
<feature type="transmembrane region" description="Helical" evidence="2">
    <location>
        <begin position="40"/>
        <end position="59"/>
    </location>
</feature>
<keyword evidence="2" id="KW-1133">Transmembrane helix</keyword>
<gene>
    <name evidence="3" type="ORF">M3M28_05665</name>
</gene>
<keyword evidence="2" id="KW-0812">Transmembrane</keyword>
<feature type="region of interest" description="Disordered" evidence="1">
    <location>
        <begin position="198"/>
        <end position="268"/>
    </location>
</feature>
<dbReference type="Gene3D" id="1.25.40.10">
    <property type="entry name" value="Tetratricopeptide repeat domain"/>
    <property type="match status" value="1"/>
</dbReference>
<evidence type="ECO:0000313" key="3">
    <source>
        <dbReference type="EMBL" id="UQN15935.1"/>
    </source>
</evidence>
<proteinExistence type="predicted"/>